<keyword evidence="1" id="KW-1133">Transmembrane helix</keyword>
<gene>
    <name evidence="3" type="ORF">ACFPT7_13145</name>
</gene>
<accession>A0ABW1EGY8</accession>
<dbReference type="Proteomes" id="UP001596091">
    <property type="component" value="Unassembled WGS sequence"/>
</dbReference>
<organism evidence="3 4">
    <name type="scientific">Acidicapsa dinghuensis</name>
    <dbReference type="NCBI Taxonomy" id="2218256"/>
    <lineage>
        <taxon>Bacteria</taxon>
        <taxon>Pseudomonadati</taxon>
        <taxon>Acidobacteriota</taxon>
        <taxon>Terriglobia</taxon>
        <taxon>Terriglobales</taxon>
        <taxon>Acidobacteriaceae</taxon>
        <taxon>Acidicapsa</taxon>
    </lineage>
</organism>
<feature type="domain" description="DUF3592" evidence="2">
    <location>
        <begin position="58"/>
        <end position="111"/>
    </location>
</feature>
<evidence type="ECO:0000256" key="1">
    <source>
        <dbReference type="SAM" id="Phobius"/>
    </source>
</evidence>
<dbReference type="Pfam" id="PF12158">
    <property type="entry name" value="DUF3592"/>
    <property type="match status" value="1"/>
</dbReference>
<evidence type="ECO:0000313" key="4">
    <source>
        <dbReference type="Proteomes" id="UP001596091"/>
    </source>
</evidence>
<reference evidence="4" key="1">
    <citation type="journal article" date="2019" name="Int. J. Syst. Evol. Microbiol.">
        <title>The Global Catalogue of Microorganisms (GCM) 10K type strain sequencing project: providing services to taxonomists for standard genome sequencing and annotation.</title>
        <authorList>
            <consortium name="The Broad Institute Genomics Platform"/>
            <consortium name="The Broad Institute Genome Sequencing Center for Infectious Disease"/>
            <person name="Wu L."/>
            <person name="Ma J."/>
        </authorList>
    </citation>
    <scope>NUCLEOTIDE SEQUENCE [LARGE SCALE GENOMIC DNA]</scope>
    <source>
        <strain evidence="4">JCM 4087</strain>
    </source>
</reference>
<sequence>MNIVQRLSDSSRLGRKSLWPFIAFALFGILFFAYQAAVENDLASRQKTSFGIIGQCEERGRGHDNYCDYTFSVGDAQYTAVSKAERGVGFGQTVAVYYDSQNPRFSALEDFSEQSRHNLRFVYILGLVLVAVVAFVLWDRAP</sequence>
<dbReference type="InterPro" id="IPR021994">
    <property type="entry name" value="DUF3592"/>
</dbReference>
<keyword evidence="4" id="KW-1185">Reference proteome</keyword>
<keyword evidence="1" id="KW-0812">Transmembrane</keyword>
<comment type="caution">
    <text evidence="3">The sequence shown here is derived from an EMBL/GenBank/DDBJ whole genome shotgun (WGS) entry which is preliminary data.</text>
</comment>
<evidence type="ECO:0000313" key="3">
    <source>
        <dbReference type="EMBL" id="MFC5863244.1"/>
    </source>
</evidence>
<name>A0ABW1EGY8_9BACT</name>
<protein>
    <recommendedName>
        <fullName evidence="2">DUF3592 domain-containing protein</fullName>
    </recommendedName>
</protein>
<keyword evidence="1" id="KW-0472">Membrane</keyword>
<feature type="transmembrane region" description="Helical" evidence="1">
    <location>
        <begin position="121"/>
        <end position="138"/>
    </location>
</feature>
<proteinExistence type="predicted"/>
<evidence type="ECO:0000259" key="2">
    <source>
        <dbReference type="Pfam" id="PF12158"/>
    </source>
</evidence>
<feature type="transmembrane region" description="Helical" evidence="1">
    <location>
        <begin position="18"/>
        <end position="37"/>
    </location>
</feature>
<dbReference type="EMBL" id="JBHSPH010000003">
    <property type="protein sequence ID" value="MFC5863244.1"/>
    <property type="molecule type" value="Genomic_DNA"/>
</dbReference>
<dbReference type="RefSeq" id="WP_263339869.1">
    <property type="nucleotide sequence ID" value="NZ_JAGSYH010000005.1"/>
</dbReference>